<sequence length="161" mass="17525">MMRTCYACQLTIENLRQGLPGNESLADRDSCLIWLDLKEPGSVIYICFGSLADFAPGQLHEIAMGLESSSSSFLWVVKKDPNSEAGKEKWLPEGIGIRVGVEEWTAFTEDNTAIGRETVELAVTRITSAGEEGEAMRCRSRELAAKAGASGQREGIVLTLI</sequence>
<evidence type="ECO:0000313" key="1">
    <source>
        <dbReference type="EMBL" id="KAI4375972.1"/>
    </source>
</evidence>
<comment type="caution">
    <text evidence="1">The sequence shown here is derived from an EMBL/GenBank/DDBJ whole genome shotgun (WGS) entry which is preliminary data.</text>
</comment>
<keyword evidence="2" id="KW-1185">Reference proteome</keyword>
<name>A0ACB9RAA1_9MYRT</name>
<dbReference type="EMBL" id="CM042883">
    <property type="protein sequence ID" value="KAI4375972.1"/>
    <property type="molecule type" value="Genomic_DNA"/>
</dbReference>
<reference evidence="2" key="1">
    <citation type="journal article" date="2023" name="Front. Plant Sci.">
        <title>Chromosomal-level genome assembly of Melastoma candidum provides insights into trichome evolution.</title>
        <authorList>
            <person name="Zhong Y."/>
            <person name="Wu W."/>
            <person name="Sun C."/>
            <person name="Zou P."/>
            <person name="Liu Y."/>
            <person name="Dai S."/>
            <person name="Zhou R."/>
        </authorList>
    </citation>
    <scope>NUCLEOTIDE SEQUENCE [LARGE SCALE GENOMIC DNA]</scope>
</reference>
<organism evidence="1 2">
    <name type="scientific">Melastoma candidum</name>
    <dbReference type="NCBI Taxonomy" id="119954"/>
    <lineage>
        <taxon>Eukaryota</taxon>
        <taxon>Viridiplantae</taxon>
        <taxon>Streptophyta</taxon>
        <taxon>Embryophyta</taxon>
        <taxon>Tracheophyta</taxon>
        <taxon>Spermatophyta</taxon>
        <taxon>Magnoliopsida</taxon>
        <taxon>eudicotyledons</taxon>
        <taxon>Gunneridae</taxon>
        <taxon>Pentapetalae</taxon>
        <taxon>rosids</taxon>
        <taxon>malvids</taxon>
        <taxon>Myrtales</taxon>
        <taxon>Melastomataceae</taxon>
        <taxon>Melastomatoideae</taxon>
        <taxon>Melastomateae</taxon>
        <taxon>Melastoma</taxon>
    </lineage>
</organism>
<protein>
    <submittedName>
        <fullName evidence="1">Uncharacterized protein</fullName>
    </submittedName>
</protein>
<gene>
    <name evidence="1" type="ORF">MLD38_013779</name>
</gene>
<accession>A0ACB9RAA1</accession>
<proteinExistence type="predicted"/>
<dbReference type="Proteomes" id="UP001057402">
    <property type="component" value="Chromosome 4"/>
</dbReference>
<evidence type="ECO:0000313" key="2">
    <source>
        <dbReference type="Proteomes" id="UP001057402"/>
    </source>
</evidence>